<comment type="caution">
    <text evidence="2">The sequence shown here is derived from an EMBL/GenBank/DDBJ whole genome shotgun (WGS) entry which is preliminary data.</text>
</comment>
<accession>A0A2I0CMN4</accession>
<dbReference type="EMBL" id="PIYS01000027">
    <property type="protein sequence ID" value="PKF70418.1"/>
    <property type="molecule type" value="Genomic_DNA"/>
</dbReference>
<dbReference type="RefSeq" id="WP_101194131.1">
    <property type="nucleotide sequence ID" value="NZ_PIYS01000027.1"/>
</dbReference>
<organism evidence="2 3">
    <name type="scientific">Pseudomonas fluvialis</name>
    <dbReference type="NCBI Taxonomy" id="1793966"/>
    <lineage>
        <taxon>Bacteria</taxon>
        <taxon>Pseudomonadati</taxon>
        <taxon>Pseudomonadota</taxon>
        <taxon>Gammaproteobacteria</taxon>
        <taxon>Pseudomonadales</taxon>
        <taxon>Pseudomonadaceae</taxon>
        <taxon>Pseudomonas</taxon>
    </lineage>
</organism>
<feature type="coiled-coil region" evidence="1">
    <location>
        <begin position="170"/>
        <end position="197"/>
    </location>
</feature>
<gene>
    <name evidence="2" type="ORF">CW360_14055</name>
</gene>
<evidence type="ECO:0000256" key="1">
    <source>
        <dbReference type="SAM" id="Coils"/>
    </source>
</evidence>
<proteinExistence type="predicted"/>
<dbReference type="AlphaFoldDB" id="A0A2I0CMN4"/>
<dbReference type="Proteomes" id="UP000242861">
    <property type="component" value="Unassembled WGS sequence"/>
</dbReference>
<sequence length="307" mass="33464">MARTPSSDVELVADVDIGSELTAAQHQVATLTAEHEHQVRAVAAQLGYQLPADCTDPDLIQRDIAANMRRSVEACLEVGRGLRVLKEACGPGNFIDRLDALGIDRFVAAKFMQSAAKFASLGSNSALTKALGNQSKLFEMLVLDDEGIQELELTGQTGELTLDDVATMSVKELRKALRESRENLSAKERVMADITAKNNQLATELAKKPKVIVVQPVEEAKQLRQEVVATAYEVEGTLQGTLRKAFADLEKLAQQTGEDHRGFTAALVRNLEVTLMAIRSEFHLPELHPDQLPGWQSLLGLDDLAEG</sequence>
<evidence type="ECO:0008006" key="4">
    <source>
        <dbReference type="Google" id="ProtNLM"/>
    </source>
</evidence>
<name>A0A2I0CMN4_9PSED</name>
<reference evidence="3" key="1">
    <citation type="submission" date="2017-12" db="EMBL/GenBank/DDBJ databases">
        <authorList>
            <person name="Yu X.-Y."/>
        </authorList>
    </citation>
    <scope>NUCLEOTIDE SEQUENCE [LARGE SCALE GENOMIC DNA]</scope>
    <source>
        <strain evidence="3">ZYSR67-Z</strain>
    </source>
</reference>
<keyword evidence="1" id="KW-0175">Coiled coil</keyword>
<protein>
    <recommendedName>
        <fullName evidence="4">DUF3102 domain-containing protein</fullName>
    </recommendedName>
</protein>
<evidence type="ECO:0000313" key="3">
    <source>
        <dbReference type="Proteomes" id="UP000242861"/>
    </source>
</evidence>
<evidence type="ECO:0000313" key="2">
    <source>
        <dbReference type="EMBL" id="PKF70418.1"/>
    </source>
</evidence>